<evidence type="ECO:0000259" key="9">
    <source>
        <dbReference type="PROSITE" id="PS51007"/>
    </source>
</evidence>
<dbReference type="PATRIC" id="fig|83552.4.peg.2171"/>
<dbReference type="InterPro" id="IPR051811">
    <property type="entry name" value="Cytochrome_c550/c551-like"/>
</dbReference>
<keyword evidence="5 6" id="KW-0408">Iron</keyword>
<keyword evidence="8" id="KW-1133">Transmembrane helix</keyword>
<dbReference type="SUPFAM" id="SSF48695">
    <property type="entry name" value="Multiheme cytochromes"/>
    <property type="match status" value="1"/>
</dbReference>
<dbReference type="Pfam" id="PF00034">
    <property type="entry name" value="Cytochrom_C"/>
    <property type="match status" value="1"/>
</dbReference>
<dbReference type="Gene3D" id="1.10.1130.10">
    <property type="entry name" value="Flavocytochrome C3, Chain A"/>
    <property type="match status" value="1"/>
</dbReference>
<keyword evidence="4" id="KW-0249">Electron transport</keyword>
<dbReference type="PANTHER" id="PTHR37823:SF1">
    <property type="entry name" value="CYTOCHROME C-553-LIKE"/>
    <property type="match status" value="1"/>
</dbReference>
<dbReference type="GO" id="GO:0020037">
    <property type="term" value="F:heme binding"/>
    <property type="evidence" value="ECO:0007669"/>
    <property type="project" value="InterPro"/>
</dbReference>
<accession>A0A0C1E5Y3</accession>
<dbReference type="OMA" id="EWIYPIP"/>
<reference evidence="10 11" key="1">
    <citation type="journal article" date="2014" name="Mol. Biol. Evol.">
        <title>Massive expansion of Ubiquitination-related gene families within the Chlamydiae.</title>
        <authorList>
            <person name="Domman D."/>
            <person name="Collingro A."/>
            <person name="Lagkouvardos I."/>
            <person name="Gehre L."/>
            <person name="Weinmaier T."/>
            <person name="Rattei T."/>
            <person name="Subtil A."/>
            <person name="Horn M."/>
        </authorList>
    </citation>
    <scope>NUCLEOTIDE SEQUENCE [LARGE SCALE GENOMIC DNA]</scope>
    <source>
        <strain evidence="10 11">OEW1</strain>
    </source>
</reference>
<keyword evidence="3 6" id="KW-0479">Metal-binding</keyword>
<dbReference type="GO" id="GO:0009055">
    <property type="term" value="F:electron transfer activity"/>
    <property type="evidence" value="ECO:0007669"/>
    <property type="project" value="InterPro"/>
</dbReference>
<dbReference type="InterPro" id="IPR009056">
    <property type="entry name" value="Cyt_c-like_dom"/>
</dbReference>
<evidence type="ECO:0000256" key="8">
    <source>
        <dbReference type="SAM" id="Phobius"/>
    </source>
</evidence>
<feature type="domain" description="Cytochrome c" evidence="9">
    <location>
        <begin position="1027"/>
        <end position="1116"/>
    </location>
</feature>
<dbReference type="GO" id="GO:0046872">
    <property type="term" value="F:metal ion binding"/>
    <property type="evidence" value="ECO:0007669"/>
    <property type="project" value="UniProtKB-KW"/>
</dbReference>
<keyword evidence="8" id="KW-0472">Membrane</keyword>
<dbReference type="SUPFAM" id="SSF46626">
    <property type="entry name" value="Cytochrome c"/>
    <property type="match status" value="4"/>
</dbReference>
<dbReference type="PANTHER" id="PTHR37823">
    <property type="entry name" value="CYTOCHROME C-553-LIKE"/>
    <property type="match status" value="1"/>
</dbReference>
<gene>
    <name evidence="10" type="ORF">DB43_HL00160</name>
</gene>
<evidence type="ECO:0000256" key="5">
    <source>
        <dbReference type="ARBA" id="ARBA00023004"/>
    </source>
</evidence>
<feature type="domain" description="Cytochrome c" evidence="9">
    <location>
        <begin position="481"/>
        <end position="561"/>
    </location>
</feature>
<dbReference type="Proteomes" id="UP000031307">
    <property type="component" value="Unassembled WGS sequence"/>
</dbReference>
<dbReference type="InterPro" id="IPR036280">
    <property type="entry name" value="Multihaem_cyt_sf"/>
</dbReference>
<dbReference type="Pfam" id="PF13442">
    <property type="entry name" value="Cytochrome_CBB3"/>
    <property type="match status" value="2"/>
</dbReference>
<keyword evidence="7" id="KW-0175">Coiled coil</keyword>
<proteinExistence type="predicted"/>
<evidence type="ECO:0000313" key="10">
    <source>
        <dbReference type="EMBL" id="KIA76707.1"/>
    </source>
</evidence>
<evidence type="ECO:0000256" key="6">
    <source>
        <dbReference type="PROSITE-ProRule" id="PRU00433"/>
    </source>
</evidence>
<evidence type="ECO:0000256" key="7">
    <source>
        <dbReference type="SAM" id="Coils"/>
    </source>
</evidence>
<keyword evidence="2 6" id="KW-0349">Heme</keyword>
<evidence type="ECO:0000256" key="2">
    <source>
        <dbReference type="ARBA" id="ARBA00022617"/>
    </source>
</evidence>
<dbReference type="PROSITE" id="PS51007">
    <property type="entry name" value="CYTC"/>
    <property type="match status" value="2"/>
</dbReference>
<dbReference type="Gene3D" id="1.10.760.10">
    <property type="entry name" value="Cytochrome c-like domain"/>
    <property type="match status" value="3"/>
</dbReference>
<evidence type="ECO:0000256" key="3">
    <source>
        <dbReference type="ARBA" id="ARBA00022723"/>
    </source>
</evidence>
<comment type="caution">
    <text evidence="10">The sequence shown here is derived from an EMBL/GenBank/DDBJ whole genome shotgun (WGS) entry which is preliminary data.</text>
</comment>
<feature type="coiled-coil region" evidence="7">
    <location>
        <begin position="1278"/>
        <end position="1346"/>
    </location>
</feature>
<dbReference type="EMBL" id="JSAM01000107">
    <property type="protein sequence ID" value="KIA76707.1"/>
    <property type="molecule type" value="Genomic_DNA"/>
</dbReference>
<organism evidence="10 11">
    <name type="scientific">Parachlamydia acanthamoebae</name>
    <dbReference type="NCBI Taxonomy" id="83552"/>
    <lineage>
        <taxon>Bacteria</taxon>
        <taxon>Pseudomonadati</taxon>
        <taxon>Chlamydiota</taxon>
        <taxon>Chlamydiia</taxon>
        <taxon>Parachlamydiales</taxon>
        <taxon>Parachlamydiaceae</taxon>
        <taxon>Parachlamydia</taxon>
    </lineage>
</organism>
<feature type="transmembrane region" description="Helical" evidence="8">
    <location>
        <begin position="5"/>
        <end position="26"/>
    </location>
</feature>
<name>A0A0C1E5Y3_9BACT</name>
<keyword evidence="1" id="KW-0813">Transport</keyword>
<dbReference type="InterPro" id="IPR036909">
    <property type="entry name" value="Cyt_c-like_dom_sf"/>
</dbReference>
<dbReference type="RefSeq" id="WP_013925697.1">
    <property type="nucleotide sequence ID" value="NZ_JSAM01000107.1"/>
</dbReference>
<evidence type="ECO:0000256" key="4">
    <source>
        <dbReference type="ARBA" id="ARBA00022982"/>
    </source>
</evidence>
<evidence type="ECO:0000313" key="11">
    <source>
        <dbReference type="Proteomes" id="UP000031307"/>
    </source>
</evidence>
<evidence type="ECO:0000256" key="1">
    <source>
        <dbReference type="ARBA" id="ARBA00022448"/>
    </source>
</evidence>
<protein>
    <recommendedName>
        <fullName evidence="9">Cytochrome c domain-containing protein</fullName>
    </recommendedName>
</protein>
<keyword evidence="8" id="KW-0812">Transmembrane</keyword>
<sequence length="1368" mass="156121">MRSDLYQIALIFLGVVVTALFGVFFYREIFPEYKIYQNDYVALEDFRSTYSGSPPPAFNKGIQQIVMERSDKGPAKIDRCISCHVTMKFNHFSPTKIAKDFNGNILVDEQGFPVKVPNEDYVWGRLNQKVAELTDTKVIQQLTEQGHQGEVNVRLSQAEKLKSLKTAQVGEHVFDVTKVLTMHPLIGRETRPFEYHPMEQYGCTSCHGGNGRGLTTETAHGPVFDGDYEVEYVGEKPQFTEPDAKNDPEFAHVFNAKPGHRLLFQTDPILPGALMQAKCMQCHQSSDASLQSAASNANRVIDQFKSRISELKTSYEKEKEALLSMLLIRKSIEENGLPKVVEDLKKEAEDYRISQAERTKIGEQTKSLLQIAGGANAIQTPVAKERVLNHLRQQIIQIVGSQAISEKLEEQISKSSDSLDTLNQFLQEEEGQVSTGSIFTKLAAVKLENAVEKHVENQELPFSQNSRDALGLITDVDILTHNFHRGEQLFVSQACYACHRIAGLSRGGVGPELTREGESYPWFVKESIVWPQADLKTSTMPNYRMDHEEVQDLMTFLLAQRDDSAIRKGAAYQLAVQEWEGGKKTALEKPITPANVHNLKYAMTVFATEGCAACHRLKGFDSNVGFAIEKDKLVTFEQLQKERDWFRQLVPEMITGSQLTKVLEEHRDEINQRIVENVRQNSILEEIEEKSPNTIESLYTSFKYASRAKNHPFAEIIQNAQSPEERQKVQKEMEDWQQLIHRVLMAYVQEYGLGRLVGPRPNWSGVYRSDEWLMDHFHQPSAHVARSIMPVIPFDDSKFYALTYMLDKLGIRNRDASRREWNQHGFNPQIAYDMLCAQCHGDHLQGNGPVSEWIYPIPKNLRNADFLRNYSRENVIAAITHGVNGTPMPPWGEVATDKSTSDGVPVLTKNEIIQLTDWLFSSLPGGQVIRSTEDIPKWRYEPKDVLEELKREGSQLKAKEPPPSEHAALFEQVFEKGEGLFAALEPGSMITKKANMDVADVFNEIPNLYGGTEKYAYYIKKEYYTPENVEAGRQFFELNCAVCHGKDADGAGLRAGTMVDAKPRMLTNLNWIHSRDDLRLLRSIKYGVPGTSMTPWGDQTSSLQRLQLVMFIRSLTEEQTLRDKLKTTTYESFAKANEIIEQARIQPSLALSELRQKLESIQKDRRQLHRGMAEENTWAEKAAQFYKQQLETQDKIDQIKSLDNLYEHFNLIINDQETLFKNLGSTLILKKVGEPFFAQYLQMIRLLTPEYRISDHTFSFANSEEKTKQAEAIQQELLKEISHQMEDIEKQKRVIEGKIGSPERFEQLEHYNAELSGYNQIKNQLINAFEEALRAQKQELKIYKDIQEKLKTIHFSNEAPKTEKSTQT</sequence>